<proteinExistence type="predicted"/>
<dbReference type="EMBL" id="QKWP01000211">
    <property type="protein sequence ID" value="RIB24567.1"/>
    <property type="molecule type" value="Genomic_DNA"/>
</dbReference>
<organism evidence="1 2">
    <name type="scientific">Gigaspora rosea</name>
    <dbReference type="NCBI Taxonomy" id="44941"/>
    <lineage>
        <taxon>Eukaryota</taxon>
        <taxon>Fungi</taxon>
        <taxon>Fungi incertae sedis</taxon>
        <taxon>Mucoromycota</taxon>
        <taxon>Glomeromycotina</taxon>
        <taxon>Glomeromycetes</taxon>
        <taxon>Diversisporales</taxon>
        <taxon>Gigasporaceae</taxon>
        <taxon>Gigaspora</taxon>
    </lineage>
</organism>
<comment type="caution">
    <text evidence="1">The sequence shown here is derived from an EMBL/GenBank/DDBJ whole genome shotgun (WGS) entry which is preliminary data.</text>
</comment>
<evidence type="ECO:0000313" key="1">
    <source>
        <dbReference type="EMBL" id="RIB24567.1"/>
    </source>
</evidence>
<dbReference type="Proteomes" id="UP000266673">
    <property type="component" value="Unassembled WGS sequence"/>
</dbReference>
<gene>
    <name evidence="1" type="ORF">C2G38_2069647</name>
</gene>
<name>A0A397VTA4_9GLOM</name>
<evidence type="ECO:0000313" key="2">
    <source>
        <dbReference type="Proteomes" id="UP000266673"/>
    </source>
</evidence>
<reference evidence="1 2" key="1">
    <citation type="submission" date="2018-06" db="EMBL/GenBank/DDBJ databases">
        <title>Comparative genomics reveals the genomic features of Rhizophagus irregularis, R. cerebriforme, R. diaphanum and Gigaspora rosea, and their symbiotic lifestyle signature.</title>
        <authorList>
            <person name="Morin E."/>
            <person name="San Clemente H."/>
            <person name="Chen E.C.H."/>
            <person name="De La Providencia I."/>
            <person name="Hainaut M."/>
            <person name="Kuo A."/>
            <person name="Kohler A."/>
            <person name="Murat C."/>
            <person name="Tang N."/>
            <person name="Roy S."/>
            <person name="Loubradou J."/>
            <person name="Henrissat B."/>
            <person name="Grigoriev I.V."/>
            <person name="Corradi N."/>
            <person name="Roux C."/>
            <person name="Martin F.M."/>
        </authorList>
    </citation>
    <scope>NUCLEOTIDE SEQUENCE [LARGE SCALE GENOMIC DNA]</scope>
    <source>
        <strain evidence="1 2">DAOM 194757</strain>
    </source>
</reference>
<protein>
    <submittedName>
        <fullName evidence="1">Uncharacterized protein</fullName>
    </submittedName>
</protein>
<dbReference type="AlphaFoldDB" id="A0A397VTA4"/>
<dbReference type="OrthoDB" id="10455986at2759"/>
<accession>A0A397VTA4</accession>
<keyword evidence="2" id="KW-1185">Reference proteome</keyword>
<sequence length="53" mass="6040">MIRPRRRDVNSRDINYKIFGGDGIYNEADGVICSAGFWLIHKHAQELYITTAG</sequence>